<organism evidence="2 3">
    <name type="scientific">Oryza glaberrima</name>
    <name type="common">African rice</name>
    <dbReference type="NCBI Taxonomy" id="4538"/>
    <lineage>
        <taxon>Eukaryota</taxon>
        <taxon>Viridiplantae</taxon>
        <taxon>Streptophyta</taxon>
        <taxon>Embryophyta</taxon>
        <taxon>Tracheophyta</taxon>
        <taxon>Spermatophyta</taxon>
        <taxon>Magnoliopsida</taxon>
        <taxon>Liliopsida</taxon>
        <taxon>Poales</taxon>
        <taxon>Poaceae</taxon>
        <taxon>BOP clade</taxon>
        <taxon>Oryzoideae</taxon>
        <taxon>Oryzeae</taxon>
        <taxon>Oryzinae</taxon>
        <taxon>Oryza</taxon>
    </lineage>
</organism>
<evidence type="ECO:0000256" key="1">
    <source>
        <dbReference type="SAM" id="MobiDB-lite"/>
    </source>
</evidence>
<keyword evidence="3" id="KW-1185">Reference proteome</keyword>
<protein>
    <submittedName>
        <fullName evidence="2">Uncharacterized protein</fullName>
    </submittedName>
</protein>
<dbReference type="Gramene" id="ORGLA03G0106500.1">
    <property type="protein sequence ID" value="ORGLA03G0106500.1"/>
    <property type="gene ID" value="ORGLA03G0106500"/>
</dbReference>
<evidence type="ECO:0000313" key="3">
    <source>
        <dbReference type="Proteomes" id="UP000007306"/>
    </source>
</evidence>
<dbReference type="HOGENOM" id="CLU_2201102_0_0_1"/>
<proteinExistence type="predicted"/>
<dbReference type="Proteomes" id="UP000007306">
    <property type="component" value="Chromosome 3"/>
</dbReference>
<evidence type="ECO:0000313" key="2">
    <source>
        <dbReference type="EnsemblPlants" id="ORGLA03G0106500.1"/>
    </source>
</evidence>
<dbReference type="AlphaFoldDB" id="I1P9L9"/>
<name>I1P9L9_ORYGL</name>
<reference evidence="2 3" key="2">
    <citation type="submission" date="2018-04" db="EMBL/GenBank/DDBJ databases">
        <title>OglaRS2 (Oryza glaberrima Reference Sequence Version 2).</title>
        <authorList>
            <person name="Zhang J."/>
            <person name="Kudrna D."/>
            <person name="Lee S."/>
            <person name="Talag J."/>
            <person name="Rajasekar S."/>
            <person name="Wing R.A."/>
        </authorList>
    </citation>
    <scope>NUCLEOTIDE SEQUENCE [LARGE SCALE GENOMIC DNA]</scope>
    <source>
        <strain evidence="2 3">cv. IRGC 96717</strain>
    </source>
</reference>
<sequence length="108" mass="11665">MWAPHVIPFLLLPLPSSLSFLFPFDFLFLLPPLAPWQCLSLPPVSGWRSDVGHTSSPPPAESNHLRTAKSSRDGLRTSEKETTPAVLTLTAMAMAEAVASEKLGGGRL</sequence>
<accession>I1P9L9</accession>
<feature type="compositionally biased region" description="Basic and acidic residues" evidence="1">
    <location>
        <begin position="70"/>
        <end position="82"/>
    </location>
</feature>
<dbReference type="EnsemblPlants" id="ORGLA03G0106500.1">
    <property type="protein sequence ID" value="ORGLA03G0106500.1"/>
    <property type="gene ID" value="ORGLA03G0106500"/>
</dbReference>
<reference evidence="2" key="1">
    <citation type="submission" date="2015-06" db="UniProtKB">
        <authorList>
            <consortium name="EnsemblPlants"/>
        </authorList>
    </citation>
    <scope>IDENTIFICATION</scope>
</reference>
<feature type="region of interest" description="Disordered" evidence="1">
    <location>
        <begin position="47"/>
        <end position="82"/>
    </location>
</feature>